<dbReference type="KEGG" id="bnn:FOA43_004034"/>
<protein>
    <submittedName>
        <fullName evidence="1">Uncharacterized protein</fullName>
    </submittedName>
</protein>
<accession>A0A875SA09</accession>
<evidence type="ECO:0000313" key="1">
    <source>
        <dbReference type="EMBL" id="QPG76642.1"/>
    </source>
</evidence>
<organism evidence="1 2">
    <name type="scientific">Eeniella nana</name>
    <name type="common">Yeast</name>
    <name type="synonym">Brettanomyces nanus</name>
    <dbReference type="NCBI Taxonomy" id="13502"/>
    <lineage>
        <taxon>Eukaryota</taxon>
        <taxon>Fungi</taxon>
        <taxon>Dikarya</taxon>
        <taxon>Ascomycota</taxon>
        <taxon>Saccharomycotina</taxon>
        <taxon>Pichiomycetes</taxon>
        <taxon>Pichiales</taxon>
        <taxon>Pichiaceae</taxon>
        <taxon>Brettanomyces</taxon>
    </lineage>
</organism>
<reference evidence="1" key="1">
    <citation type="submission" date="2020-10" db="EMBL/GenBank/DDBJ databases">
        <authorList>
            <person name="Roach M.J.R."/>
        </authorList>
    </citation>
    <scope>NUCLEOTIDE SEQUENCE</scope>
    <source>
        <strain evidence="1">CBS 1945</strain>
    </source>
</reference>
<name>A0A875SA09_EENNA</name>
<keyword evidence="2" id="KW-1185">Reference proteome</keyword>
<proteinExistence type="predicted"/>
<dbReference type="GeneID" id="62197434"/>
<dbReference type="EMBL" id="CP064815">
    <property type="protein sequence ID" value="QPG76642.1"/>
    <property type="molecule type" value="Genomic_DNA"/>
</dbReference>
<dbReference type="Proteomes" id="UP000662931">
    <property type="component" value="Chromosome 4"/>
</dbReference>
<gene>
    <name evidence="1" type="ORF">FOA43_004034</name>
</gene>
<sequence length="187" mass="21654">MDETEIDDLKDLHSLDRVTKLIPRQVLSHKIQNVDPVDRENSEENIVLKRIKCGGIKGDTEDIGDLFGVSKKEEDGKEDIAEDEWSTVISNRLNRFTKRSGNQQNQQETVKNTVEDRPTKLRKITDLNMDEFYRTNSELIRKGDLNVDKQIQQNSKVTYYTTGNNNLSSVINFTEKNKDRLNKKPEN</sequence>
<dbReference type="AlphaFoldDB" id="A0A875SA09"/>
<dbReference type="OrthoDB" id="3994209at2759"/>
<evidence type="ECO:0000313" key="2">
    <source>
        <dbReference type="Proteomes" id="UP000662931"/>
    </source>
</evidence>
<dbReference type="RefSeq" id="XP_038780207.1">
    <property type="nucleotide sequence ID" value="XM_038924279.1"/>
</dbReference>